<dbReference type="EMBL" id="CAMXCT030001863">
    <property type="protein sequence ID" value="CAL4781007.1"/>
    <property type="molecule type" value="Genomic_DNA"/>
</dbReference>
<comment type="caution">
    <text evidence="1">The sequence shown here is derived from an EMBL/GenBank/DDBJ whole genome shotgun (WGS) entry which is preliminary data.</text>
</comment>
<dbReference type="AlphaFoldDB" id="A0A9P1G0R7"/>
<dbReference type="EMBL" id="CAMXCT010001863">
    <property type="protein sequence ID" value="CAI3993695.1"/>
    <property type="molecule type" value="Genomic_DNA"/>
</dbReference>
<reference evidence="1" key="1">
    <citation type="submission" date="2022-10" db="EMBL/GenBank/DDBJ databases">
        <authorList>
            <person name="Chen Y."/>
            <person name="Dougan E. K."/>
            <person name="Chan C."/>
            <person name="Rhodes N."/>
            <person name="Thang M."/>
        </authorList>
    </citation>
    <scope>NUCLEOTIDE SEQUENCE</scope>
</reference>
<organism evidence="1">
    <name type="scientific">Cladocopium goreaui</name>
    <dbReference type="NCBI Taxonomy" id="2562237"/>
    <lineage>
        <taxon>Eukaryota</taxon>
        <taxon>Sar</taxon>
        <taxon>Alveolata</taxon>
        <taxon>Dinophyceae</taxon>
        <taxon>Suessiales</taxon>
        <taxon>Symbiodiniaceae</taxon>
        <taxon>Cladocopium</taxon>
    </lineage>
</organism>
<gene>
    <name evidence="1" type="ORF">C1SCF055_LOCUS20421</name>
</gene>
<dbReference type="Proteomes" id="UP001152797">
    <property type="component" value="Unassembled WGS sequence"/>
</dbReference>
<protein>
    <submittedName>
        <fullName evidence="1">Uncharacterized protein</fullName>
    </submittedName>
</protein>
<evidence type="ECO:0000313" key="2">
    <source>
        <dbReference type="EMBL" id="CAL1147070.1"/>
    </source>
</evidence>
<name>A0A9P1G0R7_9DINO</name>
<dbReference type="EMBL" id="CAMXCT020001863">
    <property type="protein sequence ID" value="CAL1147070.1"/>
    <property type="molecule type" value="Genomic_DNA"/>
</dbReference>
<sequence>MPHLSAPVLSAACNEAGHTALLVVLGGAKANPLRCCTAQVDKCLTLRRLRSLRRLRQCACDAVGNFWRRDIKAKCCERLALKVCGATSLADLTDEDC</sequence>
<evidence type="ECO:0000313" key="3">
    <source>
        <dbReference type="Proteomes" id="UP001152797"/>
    </source>
</evidence>
<evidence type="ECO:0000313" key="1">
    <source>
        <dbReference type="EMBL" id="CAI3993695.1"/>
    </source>
</evidence>
<keyword evidence="3" id="KW-1185">Reference proteome</keyword>
<accession>A0A9P1G0R7</accession>
<reference evidence="2" key="2">
    <citation type="submission" date="2024-04" db="EMBL/GenBank/DDBJ databases">
        <authorList>
            <person name="Chen Y."/>
            <person name="Shah S."/>
            <person name="Dougan E. K."/>
            <person name="Thang M."/>
            <person name="Chan C."/>
        </authorList>
    </citation>
    <scope>NUCLEOTIDE SEQUENCE [LARGE SCALE GENOMIC DNA]</scope>
</reference>
<proteinExistence type="predicted"/>